<dbReference type="AlphaFoldDB" id="A0A6C2TYJ4"/>
<name>A0A6C2TYJ4_PONDE</name>
<feature type="coiled-coil region" evidence="1">
    <location>
        <begin position="8"/>
        <end position="46"/>
    </location>
</feature>
<dbReference type="RefSeq" id="WP_136078331.1">
    <property type="nucleotide sequence ID" value="NZ_CAAHFG010000001.1"/>
</dbReference>
<keyword evidence="1" id="KW-0175">Coiled coil</keyword>
<keyword evidence="3" id="KW-1185">Reference proteome</keyword>
<evidence type="ECO:0000256" key="1">
    <source>
        <dbReference type="SAM" id="Coils"/>
    </source>
</evidence>
<organism evidence="2 3">
    <name type="scientific">Pontiella desulfatans</name>
    <dbReference type="NCBI Taxonomy" id="2750659"/>
    <lineage>
        <taxon>Bacteria</taxon>
        <taxon>Pseudomonadati</taxon>
        <taxon>Kiritimatiellota</taxon>
        <taxon>Kiritimatiellia</taxon>
        <taxon>Kiritimatiellales</taxon>
        <taxon>Pontiellaceae</taxon>
        <taxon>Pontiella</taxon>
    </lineage>
</organism>
<proteinExistence type="predicted"/>
<protein>
    <submittedName>
        <fullName evidence="2">Uncharacterized protein</fullName>
    </submittedName>
</protein>
<dbReference type="Proteomes" id="UP000366872">
    <property type="component" value="Unassembled WGS sequence"/>
</dbReference>
<accession>A0A6C2TYJ4</accession>
<evidence type="ECO:0000313" key="3">
    <source>
        <dbReference type="Proteomes" id="UP000366872"/>
    </source>
</evidence>
<reference evidence="2 3" key="1">
    <citation type="submission" date="2019-04" db="EMBL/GenBank/DDBJ databases">
        <authorList>
            <person name="Van Vliet M D."/>
        </authorList>
    </citation>
    <scope>NUCLEOTIDE SEQUENCE [LARGE SCALE GENOMIC DNA]</scope>
    <source>
        <strain evidence="2 3">F1</strain>
    </source>
</reference>
<gene>
    <name evidence="2" type="ORF">PDESU_01240</name>
</gene>
<sequence>MEADKQGVDSLEDKLADIDRHLHDIRSDVSKILKTLQDELEHFREREFWQEYRETYNQE</sequence>
<evidence type="ECO:0000313" key="2">
    <source>
        <dbReference type="EMBL" id="VGO12687.1"/>
    </source>
</evidence>
<dbReference type="EMBL" id="CAAHFG010000001">
    <property type="protein sequence ID" value="VGO12687.1"/>
    <property type="molecule type" value="Genomic_DNA"/>
</dbReference>